<gene>
    <name evidence="13" type="ORF">ABLV49_19490</name>
</gene>
<dbReference type="SUPFAM" id="SSF55874">
    <property type="entry name" value="ATPase domain of HSP90 chaperone/DNA topoisomerase II/histidine kinase"/>
    <property type="match status" value="1"/>
</dbReference>
<comment type="subcellular location">
    <subcellularLocation>
        <location evidence="2">Membrane</location>
        <topology evidence="2">Multi-pass membrane protein</topology>
    </subcellularLocation>
</comment>
<dbReference type="PANTHER" id="PTHR45436:SF14">
    <property type="entry name" value="SENSOR PROTEIN QSEC"/>
    <property type="match status" value="1"/>
</dbReference>
<dbReference type="Gene3D" id="1.10.287.130">
    <property type="match status" value="1"/>
</dbReference>
<dbReference type="PANTHER" id="PTHR45436">
    <property type="entry name" value="SENSOR HISTIDINE KINASE YKOH"/>
    <property type="match status" value="1"/>
</dbReference>
<dbReference type="InterPro" id="IPR003594">
    <property type="entry name" value="HATPase_dom"/>
</dbReference>
<dbReference type="InterPro" id="IPR013727">
    <property type="entry name" value="2CSK_N"/>
</dbReference>
<dbReference type="SUPFAM" id="SSF47384">
    <property type="entry name" value="Homodimeric domain of signal transducing histidine kinase"/>
    <property type="match status" value="1"/>
</dbReference>
<evidence type="ECO:0000256" key="1">
    <source>
        <dbReference type="ARBA" id="ARBA00000085"/>
    </source>
</evidence>
<dbReference type="InterPro" id="IPR005467">
    <property type="entry name" value="His_kinase_dom"/>
</dbReference>
<keyword evidence="5" id="KW-0808">Transferase</keyword>
<keyword evidence="10" id="KW-0472">Membrane</keyword>
<dbReference type="InterPro" id="IPR036097">
    <property type="entry name" value="HisK_dim/P_sf"/>
</dbReference>
<name>A0AAU7LR13_9BURK</name>
<keyword evidence="8 13" id="KW-0418">Kinase</keyword>
<evidence type="ECO:0000256" key="3">
    <source>
        <dbReference type="ARBA" id="ARBA00012438"/>
    </source>
</evidence>
<dbReference type="CDD" id="cd00082">
    <property type="entry name" value="HisKA"/>
    <property type="match status" value="1"/>
</dbReference>
<dbReference type="Gene3D" id="3.30.565.10">
    <property type="entry name" value="Histidine kinase-like ATPase, C-terminal domain"/>
    <property type="match status" value="1"/>
</dbReference>
<keyword evidence="6" id="KW-0812">Transmembrane</keyword>
<evidence type="ECO:0000259" key="12">
    <source>
        <dbReference type="PROSITE" id="PS50109"/>
    </source>
</evidence>
<dbReference type="InterPro" id="IPR050428">
    <property type="entry name" value="TCS_sensor_his_kinase"/>
</dbReference>
<dbReference type="InterPro" id="IPR003661">
    <property type="entry name" value="HisK_dim/P_dom"/>
</dbReference>
<keyword evidence="7" id="KW-0547">Nucleotide-binding</keyword>
<dbReference type="EC" id="2.7.13.3" evidence="3"/>
<evidence type="ECO:0000256" key="8">
    <source>
        <dbReference type="ARBA" id="ARBA00022777"/>
    </source>
</evidence>
<evidence type="ECO:0000256" key="7">
    <source>
        <dbReference type="ARBA" id="ARBA00022741"/>
    </source>
</evidence>
<keyword evidence="11" id="KW-0902">Two-component regulatory system</keyword>
<evidence type="ECO:0000313" key="13">
    <source>
        <dbReference type="EMBL" id="XBP70026.1"/>
    </source>
</evidence>
<keyword evidence="9" id="KW-0067">ATP-binding</keyword>
<keyword evidence="4" id="KW-0597">Phosphoprotein</keyword>
<dbReference type="PROSITE" id="PS50109">
    <property type="entry name" value="HIS_KIN"/>
    <property type="match status" value="1"/>
</dbReference>
<dbReference type="GO" id="GO:0005524">
    <property type="term" value="F:ATP binding"/>
    <property type="evidence" value="ECO:0007669"/>
    <property type="project" value="UniProtKB-KW"/>
</dbReference>
<dbReference type="SMART" id="SM00388">
    <property type="entry name" value="HisKA"/>
    <property type="match status" value="1"/>
</dbReference>
<protein>
    <recommendedName>
        <fullName evidence="3">histidine kinase</fullName>
        <ecNumber evidence="3">2.7.13.3</ecNumber>
    </recommendedName>
</protein>
<evidence type="ECO:0000256" key="11">
    <source>
        <dbReference type="ARBA" id="ARBA00023012"/>
    </source>
</evidence>
<dbReference type="Pfam" id="PF08521">
    <property type="entry name" value="2CSK_N"/>
    <property type="match status" value="1"/>
</dbReference>
<evidence type="ECO:0000256" key="10">
    <source>
        <dbReference type="ARBA" id="ARBA00022989"/>
    </source>
</evidence>
<evidence type="ECO:0000256" key="2">
    <source>
        <dbReference type="ARBA" id="ARBA00004141"/>
    </source>
</evidence>
<dbReference type="GO" id="GO:0000155">
    <property type="term" value="F:phosphorelay sensor kinase activity"/>
    <property type="evidence" value="ECO:0007669"/>
    <property type="project" value="InterPro"/>
</dbReference>
<comment type="catalytic activity">
    <reaction evidence="1">
        <text>ATP + protein L-histidine = ADP + protein N-phospho-L-histidine.</text>
        <dbReference type="EC" id="2.7.13.3"/>
    </reaction>
</comment>
<dbReference type="RefSeq" id="WP_349279071.1">
    <property type="nucleotide sequence ID" value="NZ_CBCSCU010000007.1"/>
</dbReference>
<accession>A0AAU7LR13</accession>
<feature type="domain" description="Histidine kinase" evidence="12">
    <location>
        <begin position="253"/>
        <end position="438"/>
    </location>
</feature>
<dbReference type="GO" id="GO:0005886">
    <property type="term" value="C:plasma membrane"/>
    <property type="evidence" value="ECO:0007669"/>
    <property type="project" value="TreeGrafter"/>
</dbReference>
<keyword evidence="10" id="KW-1133">Transmembrane helix</keyword>
<evidence type="ECO:0000256" key="9">
    <source>
        <dbReference type="ARBA" id="ARBA00022840"/>
    </source>
</evidence>
<organism evidence="13">
    <name type="scientific">Polaromonas hydrogenivorans</name>
    <dbReference type="NCBI Taxonomy" id="335476"/>
    <lineage>
        <taxon>Bacteria</taxon>
        <taxon>Pseudomonadati</taxon>
        <taxon>Pseudomonadota</taxon>
        <taxon>Betaproteobacteria</taxon>
        <taxon>Burkholderiales</taxon>
        <taxon>Comamonadaceae</taxon>
        <taxon>Polaromonas</taxon>
    </lineage>
</organism>
<dbReference type="AlphaFoldDB" id="A0AAU7LR13"/>
<evidence type="ECO:0000256" key="5">
    <source>
        <dbReference type="ARBA" id="ARBA00022679"/>
    </source>
</evidence>
<sequence length="469" mass="50171">MKPPAGRQASLTRSLILGVLGALLLVWAGFVAVGYRTGIHEADELTDGHLAGTAALLLALDLPPFVEAAREPNRQANLGVAQRSLASLKKHDYQFSLSVLVRDAAGHLLARSGEAPLPPFLAQRDGFADLRLGTPATAWRSFSQWDAAHGRQVMVLVKIEEREDLAQDVAAQLAEPGLWLLPVVALALGAAILRGLQPLQALSRDVEELEVDKAERLQARHPYREFNSVVRSINRLVGQQQAALERERQLASEIAHELRTPLASIALQAASLKGVLPAEVQAAALRQIGADALRAGHVIGQLLALARTGQSGLQQALAPLDLAALARQVVADYAQSAWQSGHQLSVQGAENLHILAHPLLLELALRNLIDNALQHTARGTAVCVQWGFEAGAPWLQVCDDGTGRGKGQGPDVAPPSTERLGLGHKIVGRVMDIHGGSFARHAAAAPFTRCYRLAFQPLPGLSNGWQTVE</sequence>
<proteinExistence type="predicted"/>
<reference evidence="13" key="1">
    <citation type="submission" date="2024-05" db="EMBL/GenBank/DDBJ databases">
        <authorList>
            <person name="Bunk B."/>
            <person name="Swiderski J."/>
            <person name="Sproer C."/>
            <person name="Thiel V."/>
        </authorList>
    </citation>
    <scope>NUCLEOTIDE SEQUENCE</scope>
    <source>
        <strain evidence="13">DSM 17735</strain>
    </source>
</reference>
<dbReference type="EMBL" id="CP157675">
    <property type="protein sequence ID" value="XBP70026.1"/>
    <property type="molecule type" value="Genomic_DNA"/>
</dbReference>
<dbReference type="InterPro" id="IPR036890">
    <property type="entry name" value="HATPase_C_sf"/>
</dbReference>
<dbReference type="Pfam" id="PF02518">
    <property type="entry name" value="HATPase_c"/>
    <property type="match status" value="1"/>
</dbReference>
<dbReference type="Pfam" id="PF00512">
    <property type="entry name" value="HisKA"/>
    <property type="match status" value="1"/>
</dbReference>
<evidence type="ECO:0000256" key="6">
    <source>
        <dbReference type="ARBA" id="ARBA00022692"/>
    </source>
</evidence>
<evidence type="ECO:0000256" key="4">
    <source>
        <dbReference type="ARBA" id="ARBA00022553"/>
    </source>
</evidence>